<comment type="catalytic activity">
    <reaction evidence="1">
        <text>ATP + protein L-histidine = ADP + protein N-phospho-L-histidine.</text>
        <dbReference type="EC" id="2.7.13.3"/>
    </reaction>
</comment>
<dbReference type="GO" id="GO:0005524">
    <property type="term" value="F:ATP binding"/>
    <property type="evidence" value="ECO:0007669"/>
    <property type="project" value="UniProtKB-KW"/>
</dbReference>
<dbReference type="Pfam" id="PF07730">
    <property type="entry name" value="HisKA_3"/>
    <property type="match status" value="1"/>
</dbReference>
<evidence type="ECO:0000256" key="4">
    <source>
        <dbReference type="ARBA" id="ARBA00022679"/>
    </source>
</evidence>
<evidence type="ECO:0000256" key="2">
    <source>
        <dbReference type="ARBA" id="ARBA00012438"/>
    </source>
</evidence>
<keyword evidence="3" id="KW-0597">Phosphoprotein</keyword>
<dbReference type="GO" id="GO:0000155">
    <property type="term" value="F:phosphorelay sensor kinase activity"/>
    <property type="evidence" value="ECO:0007669"/>
    <property type="project" value="InterPro"/>
</dbReference>
<keyword evidence="5" id="KW-0547">Nucleotide-binding</keyword>
<sequence length="239" mass="26494">MSNRNDPSLSQSWRQGVELLWKHNNPEIRERERIASLLHDDFGQCLAAIGLMLDRLETGEGRQSDADIGEIRRALSQLDQSWRKAVFIPEPVHVPEEAPEMLPALIKLCRAAEREMQLRCSLQAPADPAPPTAAGGRVLLLGVSELLLNVRKHAGSPYVGVSMDSHGPWVEIAVRDHGSRPLEPSLERWRVGGFGLTNLRHELRLVGGDMRVEAAAPGRNVRLRVPTQQWVGSELGARA</sequence>
<keyword evidence="11" id="KW-1185">Reference proteome</keyword>
<dbReference type="RefSeq" id="WP_180678287.1">
    <property type="nucleotide sequence ID" value="NZ_JACCKA010000055.1"/>
</dbReference>
<dbReference type="Gene3D" id="3.30.565.10">
    <property type="entry name" value="Histidine kinase-like ATPase, C-terminal domain"/>
    <property type="match status" value="1"/>
</dbReference>
<protein>
    <recommendedName>
        <fullName evidence="2">histidine kinase</fullName>
        <ecNumber evidence="2">2.7.13.3</ecNumber>
    </recommendedName>
</protein>
<comment type="caution">
    <text evidence="10">The sequence shown here is derived from an EMBL/GenBank/DDBJ whole genome shotgun (WGS) entry which is preliminary data.</text>
</comment>
<keyword evidence="7" id="KW-0067">ATP-binding</keyword>
<dbReference type="EC" id="2.7.13.3" evidence="2"/>
<dbReference type="Proteomes" id="UP000578091">
    <property type="component" value="Unassembled WGS sequence"/>
</dbReference>
<dbReference type="InterPro" id="IPR050482">
    <property type="entry name" value="Sensor_HK_TwoCompSys"/>
</dbReference>
<keyword evidence="8" id="KW-0902">Two-component regulatory system</keyword>
<evidence type="ECO:0000313" key="11">
    <source>
        <dbReference type="Proteomes" id="UP000578091"/>
    </source>
</evidence>
<evidence type="ECO:0000256" key="8">
    <source>
        <dbReference type="ARBA" id="ARBA00023012"/>
    </source>
</evidence>
<dbReference type="EMBL" id="JACCKA010000055">
    <property type="protein sequence ID" value="NZA26497.1"/>
    <property type="molecule type" value="Genomic_DNA"/>
</dbReference>
<dbReference type="AlphaFoldDB" id="A0A853JCZ7"/>
<dbReference type="GO" id="GO:0016020">
    <property type="term" value="C:membrane"/>
    <property type="evidence" value="ECO:0007669"/>
    <property type="project" value="InterPro"/>
</dbReference>
<evidence type="ECO:0000259" key="9">
    <source>
        <dbReference type="Pfam" id="PF07730"/>
    </source>
</evidence>
<proteinExistence type="predicted"/>
<evidence type="ECO:0000256" key="6">
    <source>
        <dbReference type="ARBA" id="ARBA00022777"/>
    </source>
</evidence>
<gene>
    <name evidence="10" type="ORF">H0E84_08870</name>
</gene>
<feature type="domain" description="Signal transduction histidine kinase subgroup 3 dimerisation and phosphoacceptor" evidence="9">
    <location>
        <begin position="30"/>
        <end position="86"/>
    </location>
</feature>
<dbReference type="SUPFAM" id="SSF55874">
    <property type="entry name" value="ATPase domain of HSP90 chaperone/DNA topoisomerase II/histidine kinase"/>
    <property type="match status" value="1"/>
</dbReference>
<keyword evidence="6" id="KW-0418">Kinase</keyword>
<accession>A0A853JCZ7</accession>
<dbReference type="InterPro" id="IPR011712">
    <property type="entry name" value="Sig_transdc_His_kin_sub3_dim/P"/>
</dbReference>
<evidence type="ECO:0000256" key="5">
    <source>
        <dbReference type="ARBA" id="ARBA00022741"/>
    </source>
</evidence>
<name>A0A853JCZ7_9GAMM</name>
<evidence type="ECO:0000256" key="1">
    <source>
        <dbReference type="ARBA" id="ARBA00000085"/>
    </source>
</evidence>
<evidence type="ECO:0000256" key="3">
    <source>
        <dbReference type="ARBA" id="ARBA00022553"/>
    </source>
</evidence>
<keyword evidence="4" id="KW-0808">Transferase</keyword>
<dbReference type="PANTHER" id="PTHR24421">
    <property type="entry name" value="NITRATE/NITRITE SENSOR PROTEIN NARX-RELATED"/>
    <property type="match status" value="1"/>
</dbReference>
<dbReference type="Gene3D" id="1.20.5.1930">
    <property type="match status" value="1"/>
</dbReference>
<organism evidence="10 11">
    <name type="scientific">Luteimonas salinisoli</name>
    <dbReference type="NCBI Taxonomy" id="2752307"/>
    <lineage>
        <taxon>Bacteria</taxon>
        <taxon>Pseudomonadati</taxon>
        <taxon>Pseudomonadota</taxon>
        <taxon>Gammaproteobacteria</taxon>
        <taxon>Lysobacterales</taxon>
        <taxon>Lysobacteraceae</taxon>
        <taxon>Luteimonas</taxon>
    </lineage>
</organism>
<evidence type="ECO:0000313" key="10">
    <source>
        <dbReference type="EMBL" id="NZA26497.1"/>
    </source>
</evidence>
<reference evidence="10 11" key="1">
    <citation type="submission" date="2020-07" db="EMBL/GenBank/DDBJ databases">
        <title>Luteimonas sp. SJ-92.</title>
        <authorList>
            <person name="Huang X.-X."/>
            <person name="Xu L."/>
            <person name="Sun J.-Q."/>
        </authorList>
    </citation>
    <scope>NUCLEOTIDE SEQUENCE [LARGE SCALE GENOMIC DNA]</scope>
    <source>
        <strain evidence="10 11">SJ-92</strain>
    </source>
</reference>
<dbReference type="PANTHER" id="PTHR24421:SF10">
    <property type="entry name" value="NITRATE_NITRITE SENSOR PROTEIN NARQ"/>
    <property type="match status" value="1"/>
</dbReference>
<dbReference type="GO" id="GO:0046983">
    <property type="term" value="F:protein dimerization activity"/>
    <property type="evidence" value="ECO:0007669"/>
    <property type="project" value="InterPro"/>
</dbReference>
<evidence type="ECO:0000256" key="7">
    <source>
        <dbReference type="ARBA" id="ARBA00022840"/>
    </source>
</evidence>
<dbReference type="InterPro" id="IPR036890">
    <property type="entry name" value="HATPase_C_sf"/>
</dbReference>